<evidence type="ECO:0000256" key="4">
    <source>
        <dbReference type="ARBA" id="ARBA00004496"/>
    </source>
</evidence>
<dbReference type="InterPro" id="IPR055340">
    <property type="entry name" value="RING-Ubox_PRP19"/>
</dbReference>
<evidence type="ECO:0000256" key="2">
    <source>
        <dbReference type="ARBA" id="ARBA00001958"/>
    </source>
</evidence>
<evidence type="ECO:0000256" key="20">
    <source>
        <dbReference type="ARBA" id="ARBA00023125"/>
    </source>
</evidence>
<dbReference type="InterPro" id="IPR013083">
    <property type="entry name" value="Znf_RING/FYVE/PHD"/>
</dbReference>
<evidence type="ECO:0000256" key="17">
    <source>
        <dbReference type="ARBA" id="ARBA00023002"/>
    </source>
</evidence>
<keyword evidence="12" id="KW-0677">Repeat</keyword>
<dbReference type="InterPro" id="IPR013915">
    <property type="entry name" value="Prp19_cc"/>
</dbReference>
<dbReference type="SMART" id="SM00320">
    <property type="entry name" value="WD40"/>
    <property type="match status" value="7"/>
</dbReference>
<evidence type="ECO:0000256" key="6">
    <source>
        <dbReference type="ARBA" id="ARBA00006388"/>
    </source>
</evidence>
<dbReference type="GO" id="GO:0005681">
    <property type="term" value="C:spliceosomal complex"/>
    <property type="evidence" value="ECO:0007669"/>
    <property type="project" value="UniProtKB-KW"/>
</dbReference>
<evidence type="ECO:0000256" key="16">
    <source>
        <dbReference type="ARBA" id="ARBA00022958"/>
    </source>
</evidence>
<comment type="pathway">
    <text evidence="26 30">Purine metabolism; XMP biosynthesis via de novo pathway; XMP from IMP: step 1/1.</text>
</comment>
<comment type="similarity">
    <text evidence="5 26">Belongs to the IMPDH/GMPR family.</text>
</comment>
<dbReference type="SUPFAM" id="SSF51412">
    <property type="entry name" value="Inosine monophosphate dehydrogenase (IMPDH)"/>
    <property type="match status" value="1"/>
</dbReference>
<feature type="coiled-coil region" evidence="31">
    <location>
        <begin position="313"/>
        <end position="340"/>
    </location>
</feature>
<dbReference type="GO" id="GO:0006281">
    <property type="term" value="P:DNA repair"/>
    <property type="evidence" value="ECO:0007669"/>
    <property type="project" value="UniProtKB-KW"/>
</dbReference>
<dbReference type="InterPro" id="IPR019775">
    <property type="entry name" value="WD40_repeat_CS"/>
</dbReference>
<evidence type="ECO:0000256" key="5">
    <source>
        <dbReference type="ARBA" id="ARBA00005502"/>
    </source>
</evidence>
<dbReference type="SUPFAM" id="SSF88723">
    <property type="entry name" value="PIN domain-like"/>
    <property type="match status" value="1"/>
</dbReference>
<dbReference type="Gene3D" id="1.10.20.70">
    <property type="entry name" value="Transcription termination and cleavage factor, C-terminal domain"/>
    <property type="match status" value="1"/>
</dbReference>
<feature type="binding site" evidence="26">
    <location>
        <begin position="2437"/>
        <end position="2439"/>
    </location>
    <ligand>
        <name>NAD(+)</name>
        <dbReference type="ChEBI" id="CHEBI:57540"/>
    </ligand>
</feature>
<dbReference type="GO" id="GO:0031124">
    <property type="term" value="P:mRNA 3'-end processing"/>
    <property type="evidence" value="ECO:0007669"/>
    <property type="project" value="InterPro"/>
</dbReference>
<dbReference type="Pfam" id="PF00478">
    <property type="entry name" value="IMPDH"/>
    <property type="match status" value="1"/>
</dbReference>
<dbReference type="EMBL" id="JAIFTL010000087">
    <property type="protein sequence ID" value="KAG9323824.1"/>
    <property type="molecule type" value="Genomic_DNA"/>
</dbReference>
<comment type="catalytic activity">
    <reaction evidence="24 26 30">
        <text>IMP + NAD(+) + H2O = XMP + NADH + H(+)</text>
        <dbReference type="Rhea" id="RHEA:11708"/>
        <dbReference type="ChEBI" id="CHEBI:15377"/>
        <dbReference type="ChEBI" id="CHEBI:15378"/>
        <dbReference type="ChEBI" id="CHEBI:57464"/>
        <dbReference type="ChEBI" id="CHEBI:57540"/>
        <dbReference type="ChEBI" id="CHEBI:57945"/>
        <dbReference type="ChEBI" id="CHEBI:58053"/>
        <dbReference type="EC" id="1.1.1.205"/>
    </reaction>
</comment>
<evidence type="ECO:0000256" key="23">
    <source>
        <dbReference type="ARBA" id="ARBA00023242"/>
    </source>
</evidence>
<evidence type="ECO:0000256" key="32">
    <source>
        <dbReference type="SAM" id="MobiDB-lite"/>
    </source>
</evidence>
<dbReference type="SMART" id="SM00116">
    <property type="entry name" value="CBS"/>
    <property type="match status" value="2"/>
</dbReference>
<dbReference type="InterPro" id="IPR015943">
    <property type="entry name" value="WD40/YVTN_repeat-like_dom_sf"/>
</dbReference>
<keyword evidence="8 28" id="KW-0853">WD repeat</keyword>
<evidence type="ECO:0000259" key="33">
    <source>
        <dbReference type="PROSITE" id="PS50102"/>
    </source>
</evidence>
<feature type="region of interest" description="Disordered" evidence="32">
    <location>
        <begin position="554"/>
        <end position="591"/>
    </location>
</feature>
<dbReference type="SMART" id="SM00360">
    <property type="entry name" value="RRM"/>
    <property type="match status" value="1"/>
</dbReference>
<dbReference type="Pfam" id="PF00076">
    <property type="entry name" value="RRM_1"/>
    <property type="match status" value="1"/>
</dbReference>
<feature type="domain" description="CBS" evidence="34">
    <location>
        <begin position="2293"/>
        <end position="2349"/>
    </location>
</feature>
<feature type="region of interest" description="Disordered" evidence="32">
    <location>
        <begin position="983"/>
        <end position="1002"/>
    </location>
</feature>
<feature type="domain" description="RRM" evidence="33">
    <location>
        <begin position="1238"/>
        <end position="1316"/>
    </location>
</feature>
<feature type="binding site" description="in other chain" evidence="26">
    <location>
        <position position="2439"/>
    </location>
    <ligand>
        <name>K(+)</name>
        <dbReference type="ChEBI" id="CHEBI:29103"/>
        <note>ligand shared between two tetrameric partners</note>
    </ligand>
</feature>
<evidence type="ECO:0000256" key="15">
    <source>
        <dbReference type="ARBA" id="ARBA00022763"/>
    </source>
</evidence>
<dbReference type="GO" id="GO:0016567">
    <property type="term" value="P:protein ubiquitination"/>
    <property type="evidence" value="ECO:0007669"/>
    <property type="project" value="InterPro"/>
</dbReference>
<comment type="function">
    <text evidence="26">Catalyzes the conversion of inosine 5'-phosphate (IMP) to xanthosine 5'-phosphate (XMP), the first committed and rate-limiting step in the de novo synthesis of guanine nucleotides, and therefore plays an important role in the regulation of cell growth.</text>
</comment>
<keyword evidence="22" id="KW-0234">DNA repair</keyword>
<comment type="caution">
    <text evidence="26">Lacks conserved residue(s) required for the propagation of feature annotation.</text>
</comment>
<dbReference type="InterPro" id="IPR036322">
    <property type="entry name" value="WD40_repeat_dom_sf"/>
</dbReference>
<keyword evidence="10 26" id="KW-0479">Metal-binding</keyword>
<dbReference type="Pfam" id="PF14304">
    <property type="entry name" value="CSTF_C"/>
    <property type="match status" value="1"/>
</dbReference>
<feature type="compositionally biased region" description="Basic and acidic residues" evidence="32">
    <location>
        <begin position="561"/>
        <end position="571"/>
    </location>
</feature>
<evidence type="ECO:0000256" key="13">
    <source>
        <dbReference type="ARBA" id="ARBA00022749"/>
    </source>
</evidence>
<dbReference type="SMART" id="SM00504">
    <property type="entry name" value="Ubox"/>
    <property type="match status" value="1"/>
</dbReference>
<dbReference type="GO" id="GO:0008380">
    <property type="term" value="P:RNA splicing"/>
    <property type="evidence" value="ECO:0007669"/>
    <property type="project" value="UniProtKB-KW"/>
</dbReference>
<dbReference type="Pfam" id="PF14327">
    <property type="entry name" value="CSTF2_hinge"/>
    <property type="match status" value="1"/>
</dbReference>
<dbReference type="GO" id="GO:0003723">
    <property type="term" value="F:RNA binding"/>
    <property type="evidence" value="ECO:0007669"/>
    <property type="project" value="UniProtKB-UniRule"/>
</dbReference>
<dbReference type="Gene3D" id="2.130.10.10">
    <property type="entry name" value="YVTN repeat-like/Quinoprotein amine dehydrogenase"/>
    <property type="match status" value="1"/>
</dbReference>
<dbReference type="InterPro" id="IPR000504">
    <property type="entry name" value="RRM_dom"/>
</dbReference>
<feature type="region of interest" description="Disordered" evidence="32">
    <location>
        <begin position="426"/>
        <end position="448"/>
    </location>
</feature>
<dbReference type="GO" id="GO:0003938">
    <property type="term" value="F:IMP dehydrogenase activity"/>
    <property type="evidence" value="ECO:0007669"/>
    <property type="project" value="UniProtKB-UniRule"/>
</dbReference>
<comment type="caution">
    <text evidence="35">The sequence shown here is derived from an EMBL/GenBank/DDBJ whole genome shotgun (WGS) entry which is preliminary data.</text>
</comment>
<keyword evidence="20" id="KW-0238">DNA-binding</keyword>
<keyword evidence="11" id="KW-0747">Spliceosome</keyword>
<dbReference type="InterPro" id="IPR046342">
    <property type="entry name" value="CBS_dom_sf"/>
</dbReference>
<dbReference type="PANTHER" id="PTHR11911">
    <property type="entry name" value="INOSINE-5-MONOPHOSPHATE DEHYDROGENASE RELATED"/>
    <property type="match status" value="1"/>
</dbReference>
<feature type="compositionally biased region" description="Pro residues" evidence="32">
    <location>
        <begin position="1392"/>
        <end position="1415"/>
    </location>
</feature>
<feature type="binding site" evidence="26">
    <location>
        <begin position="2387"/>
        <end position="2389"/>
    </location>
    <ligand>
        <name>NAD(+)</name>
        <dbReference type="ChEBI" id="CHEBI:57540"/>
    </ligand>
</feature>
<evidence type="ECO:0000256" key="8">
    <source>
        <dbReference type="ARBA" id="ARBA00022574"/>
    </source>
</evidence>
<keyword evidence="31" id="KW-0175">Coiled coil</keyword>
<dbReference type="CDD" id="cd16656">
    <property type="entry name" value="RING-Ubox_PRP19"/>
    <property type="match status" value="1"/>
</dbReference>
<keyword evidence="16 26" id="KW-0630">Potassium</keyword>
<proteinExistence type="inferred from homology"/>
<evidence type="ECO:0000256" key="3">
    <source>
        <dbReference type="ARBA" id="ARBA00004123"/>
    </source>
</evidence>
<dbReference type="InterPro" id="IPR035979">
    <property type="entry name" value="RBD_domain_sf"/>
</dbReference>
<dbReference type="PROSITE" id="PS00678">
    <property type="entry name" value="WD_REPEATS_1"/>
    <property type="match status" value="1"/>
</dbReference>
<evidence type="ECO:0000256" key="7">
    <source>
        <dbReference type="ARBA" id="ARBA00022490"/>
    </source>
</evidence>
<dbReference type="FunFam" id="3.30.40.10:FF:000027">
    <property type="entry name" value="Pre-mRNA-processing factor 19, putative"/>
    <property type="match status" value="1"/>
</dbReference>
<dbReference type="CDD" id="cd00381">
    <property type="entry name" value="IMPDH"/>
    <property type="match status" value="1"/>
</dbReference>
<dbReference type="CDD" id="cd00200">
    <property type="entry name" value="WD40"/>
    <property type="match status" value="1"/>
</dbReference>
<dbReference type="InterPro" id="IPR001680">
    <property type="entry name" value="WD40_rpt"/>
</dbReference>
<feature type="binding site" evidence="26">
    <location>
        <position position="2558"/>
    </location>
    <ligand>
        <name>IMP</name>
        <dbReference type="ChEBI" id="CHEBI:58053"/>
    </ligand>
</feature>
<keyword evidence="14 26" id="KW-0658">Purine biosynthesis</keyword>
<keyword evidence="15" id="KW-0227">DNA damage</keyword>
<sequence length="2632" mass="290182">MGIAGLWPFLRKKGYDPALRYSSSVLPIPNQSTIRVDVLGSFYTTIRYAYSSRTISEAHSIVEQEIRKLGDKTVLVLYLDGAPSQEKLPTQVHREGLRKTALVKANHDIQELERRVLGKHKLRRHHFSKINKKLRSAFVWSLDARQAFAEYLRSREWNVVTCETEADIKIAIDCRADDVVVSRDSDMLMYNNIKTVWRPISRDRFLVYDLTRVLAALTLNRAQLTVLGIVSKNDYNRNIPSLGSATNYAIVKDQVTGGIPAMVKKYLADDRVARKNTLKEDFAASQRVFLMMLQTPLEPTAQSNVSAEPIITREALQSKLEDLTRRHAQNQKDLQEIRRASKSHGQNGVKVQRHKSHQKFNRYRTIDSPSKAEVDGCRDAPLPRNRIPPHRPRYSVTHRVQSKPHEPPEAMKQYKWKPYTTVPTDPLCPDIDPMQTKAKPTKTTKSPKPLKEITAETRKSDLVRAMEWEHPLITLDVGTVSSNLDRALGQDSDLISEVNKCIREVVRVAAEVKRLGQSLIGRFIERVLAADSPTPDDRVILGYLCPSVSTRIKAGTASSSTDRRGRSTKPADDEDEDEDEDEQTNDDPRRKKSEQLKFYLMLLNTLYSNNPINDKGTVGKRVQSFLFRAAELGLMLRNDNRAAIKQRTAYPGTPLLRSVAAQLTTEMKKMYRNGSVELEEKLTGMKAKGLVLVDAHTQIDESIPAIENFWRLNKSSKSYRRIVPLTGTEQPFISFSELELIEFLWRNEEVKSRLQNMVLEDHHDKDFSPSIVDLKEYLDQRPPGYLTALLLSNVGRNELRQGPRDYKDSTCLMTLDGIRQHIQTIRAPGFDPQTLLKHHVRLSPTSVKTARYVLRGSIKTDGLRLQLLAFKMNELNSVKYKRLPHDVLPNRLTSTVGGVDYYLTEIRNVVKTPQDVAALWGCAPDQIKILGLDLGQACVLGASALLPESPASEATKTGLVTFHNLAVKQKAVYQPGFKHRRWMEEQKSKDSGTGASISDIETGLPPLRGEEASLANYLQQRESVKEQLDDFYNGNQRFKKHKWDARRAKAAEYHLITDRLLKLVGGSIGTRRDDANKVVIGIGLGKFSSKTRLSSLLETFQSYFVQKARSQGYIVVGVNEYYTSKRCPKCEEFVGQVEIRRLYCSKCKSFMHRDIMAGHNICNAVRGHLSQQQRPEYLQPVDREGRLPWQNWITTEKSKKLVGVSKSKGKAARSEPLSPHFNSADLVLNNHISNNCNEWFKIGNIPYEQTEEQLIEIFSEVGPVVSFRLVFERETGKPRGYGFCEFQDERTAASAVRNLNGRDIGNRSLKVDFAETDPARNGGRDLEEGSFMRNIGPGAGASGPPHPGPALHMPPPLQQQPQQQQPFMPPQGGAPAPQQRMDPRLANNPMAAGPPPPNRPPLGGPGGPPLPPVVPAGPSSADAISAVLATMTSQNVFDLISSMKVLGTNEPERAKAVLNDNPQLSYALFQVLLMMNLVEPSSLQRMFPSMPGAKVSAPNMPTPPQQHLPLAPPPHMGMAPPPHLQQQPPQFAPQGYPGMMHPVSQQQLPQPPQVAQPPQGAMAPQSLEQQKALVAQVLALTPADIASLPEEQRANIIQLRAQLMVSGEAPEHPVVSKKSGQVYERRLIVKYIEDNGKDPVSGEELSAEDLLDIKTTPGTVKPRPPTMTSIPSILSVLQNEWDSIMLETFTMKQQYQQVRQELSHALYQHDAACRVIARLMKERDAAREALANVQAHLGTKAAAEETADVTMDDASSSGLPAPIREKLEATTVVLSKTRKRKPNTSAEAIQTYSQRKVHAGLHAARSPGIAALDLDAKNGLVLTGGNDKNALVFSQSEDKVVATLKGHSKKITHVSWTGRSEEAGQDTAVTSSADHTVKVWTAKDGKAFSYHAAHTISGHSEEVTGLCVHPTKDYVATASMDSSWAFHDLETGSTLMTARSDDVVKGYSSAAFHPDGLLFGTGTSDSTVKIWDVRTKEAVASFEGHTGAVKTMAFSENGYHMAAAGEDNEVSIWNLRTLEIVQKLKVADQGIINALAWDQSGTYLSVGGTDIRIFKVKTWQELANLTDNTAEITSLKFGPLGDYLVAGGLDRSLRVFETPQGAIMTVQAQYPDHTLALKELEAAGSKNRRDGLSAEELMDSITQGGLTYNDFLILPGFIDFQAHAVQLESKITKRITLKTPFISSPMDTVTETEMAIAMALLGGIGIIHHNCTPEQQAEMVRKVKKFENGFITDPICLTENHTVADVLAIKDKFGFCGIPITENGKLGSKLVGIVTARDIQFVNDHAATLKTCMTTDLVIAKEGVTLEEANRILCESKKGKLPVVNSQGELCSLLARSDLLKNQNFPLASKAPKSKQLLCGAAIGTRPDDRDRLALLVAAGLDVVVLDSSQGNSSFQIEMVQWIKATFPDLDVIAGNVVVWEQAARLIAAGADGLRVGMGSGSICITQEVMACGRPQGTAVFKVAQFAAKFGVPVIADGGIGNIGHITKALALGASGVMMGGLLAGTTESPGEYFYLDGQRLKKYRGMGSLDAMEKAGDGGNGSTKRYYSESDSVKVAQGVSGSVVDKGSIKKFVPYLYTGLQHSLQDIGVDSIDAMKEGMREGTVRFERRTAAAQAEGGVHSLHSYTKRLFS</sequence>
<feature type="compositionally biased region" description="Low complexity" evidence="32">
    <location>
        <begin position="1359"/>
        <end position="1391"/>
    </location>
</feature>
<dbReference type="PROSITE" id="PS50082">
    <property type="entry name" value="WD_REPEATS_2"/>
    <property type="match status" value="5"/>
</dbReference>
<dbReference type="Pfam" id="PF00571">
    <property type="entry name" value="CBS"/>
    <property type="match status" value="2"/>
</dbReference>
<feature type="compositionally biased region" description="Acidic residues" evidence="32">
    <location>
        <begin position="572"/>
        <end position="585"/>
    </location>
</feature>
<gene>
    <name evidence="35" type="ORF">KVV02_002270</name>
</gene>
<feature type="binding site" evidence="26">
    <location>
        <begin position="2477"/>
        <end position="2479"/>
    </location>
    <ligand>
        <name>IMP</name>
        <dbReference type="ChEBI" id="CHEBI:58053"/>
    </ligand>
</feature>
<dbReference type="GO" id="GO:0046872">
    <property type="term" value="F:metal ion binding"/>
    <property type="evidence" value="ECO:0007669"/>
    <property type="project" value="UniProtKB-UniRule"/>
</dbReference>
<keyword evidence="27" id="KW-0694">RNA-binding</keyword>
<evidence type="ECO:0000256" key="22">
    <source>
        <dbReference type="ARBA" id="ARBA00023204"/>
    </source>
</evidence>
<feature type="binding site" evidence="26">
    <location>
        <begin position="2524"/>
        <end position="2528"/>
    </location>
    <ligand>
        <name>IMP</name>
        <dbReference type="ChEBI" id="CHEBI:58053"/>
    </ligand>
</feature>
<feature type="binding site" evidence="26">
    <location>
        <begin position="2500"/>
        <end position="2501"/>
    </location>
    <ligand>
        <name>IMP</name>
        <dbReference type="ChEBI" id="CHEBI:58053"/>
    </ligand>
</feature>
<feature type="active site" description="Proton acceptor" evidence="26">
    <location>
        <position position="2546"/>
    </location>
</feature>
<dbReference type="SUPFAM" id="SSF50978">
    <property type="entry name" value="WD40 repeat-like"/>
    <property type="match status" value="1"/>
</dbReference>
<protein>
    <recommendedName>
        <fullName evidence="26 30">Inosine-5'-monophosphate dehydrogenase</fullName>
        <shortName evidence="26">IMP dehydrogenase</shortName>
        <shortName evidence="26">IMPD</shortName>
        <shortName evidence="26">IMPDH</shortName>
        <ecNumber evidence="26 30">1.1.1.205</ecNumber>
    </recommendedName>
</protein>
<evidence type="ECO:0000256" key="14">
    <source>
        <dbReference type="ARBA" id="ARBA00022755"/>
    </source>
</evidence>
<keyword evidence="23" id="KW-0539">Nucleus</keyword>
<dbReference type="Pfam" id="PF24814">
    <property type="entry name" value="WD40_Prp19"/>
    <property type="match status" value="1"/>
</dbReference>
<dbReference type="SUPFAM" id="SSF57850">
    <property type="entry name" value="RING/U-box"/>
    <property type="match status" value="1"/>
</dbReference>
<keyword evidence="9" id="KW-0507">mRNA processing</keyword>
<dbReference type="Gene3D" id="3.20.20.70">
    <property type="entry name" value="Aldolase class I"/>
    <property type="match status" value="1"/>
</dbReference>
<comment type="cofactor">
    <cofactor evidence="2 26">
        <name>K(+)</name>
        <dbReference type="ChEBI" id="CHEBI:29103"/>
    </cofactor>
</comment>
<evidence type="ECO:0000256" key="29">
    <source>
        <dbReference type="PROSITE-ProRule" id="PRU00703"/>
    </source>
</evidence>
<feature type="repeat" description="WD" evidence="28">
    <location>
        <begin position="2065"/>
        <end position="2106"/>
    </location>
</feature>
<dbReference type="InterPro" id="IPR010095">
    <property type="entry name" value="Cas12f1-like_TNB"/>
</dbReference>
<dbReference type="InterPro" id="IPR026896">
    <property type="entry name" value="CSTF_C"/>
</dbReference>
<feature type="region of interest" description="Disordered" evidence="32">
    <location>
        <begin position="370"/>
        <end position="408"/>
    </location>
</feature>
<keyword evidence="19 29" id="KW-0129">CBS domain</keyword>
<keyword evidence="7 26" id="KW-0963">Cytoplasm</keyword>
<dbReference type="InterPro" id="IPR025742">
    <property type="entry name" value="CSTF2_hinge"/>
</dbReference>
<dbReference type="SUPFAM" id="SSF54631">
    <property type="entry name" value="CBS-domain pair"/>
    <property type="match status" value="1"/>
</dbReference>
<evidence type="ECO:0000256" key="18">
    <source>
        <dbReference type="ARBA" id="ARBA00023027"/>
    </source>
</evidence>
<dbReference type="Proteomes" id="UP000717515">
    <property type="component" value="Unassembled WGS sequence"/>
</dbReference>
<dbReference type="NCBIfam" id="TIGR01302">
    <property type="entry name" value="IMP_dehydrog"/>
    <property type="match status" value="1"/>
</dbReference>
<dbReference type="InterPro" id="IPR003613">
    <property type="entry name" value="Ubox_domain"/>
</dbReference>
<evidence type="ECO:0000259" key="34">
    <source>
        <dbReference type="PROSITE" id="PS51371"/>
    </source>
</evidence>
<dbReference type="PROSITE" id="PS51371">
    <property type="entry name" value="CBS"/>
    <property type="match status" value="2"/>
</dbReference>
<feature type="active site" description="Thioimidate intermediate" evidence="26">
    <location>
        <position position="2444"/>
    </location>
</feature>
<comment type="similarity">
    <text evidence="6">Belongs to the WD repeat PRP19 family.</text>
</comment>
<dbReference type="GO" id="GO:0000166">
    <property type="term" value="F:nucleotide binding"/>
    <property type="evidence" value="ECO:0007669"/>
    <property type="project" value="UniProtKB-UniRule"/>
</dbReference>
<dbReference type="PROSITE" id="PS00487">
    <property type="entry name" value="IMP_DH_GMP_RED"/>
    <property type="match status" value="1"/>
</dbReference>
<feature type="binding site" evidence="26">
    <location>
        <position position="2442"/>
    </location>
    <ligand>
        <name>IMP</name>
        <dbReference type="ChEBI" id="CHEBI:58053"/>
    </ligand>
</feature>
<evidence type="ECO:0000256" key="12">
    <source>
        <dbReference type="ARBA" id="ARBA00022737"/>
    </source>
</evidence>
<dbReference type="Gene3D" id="3.30.40.10">
    <property type="entry name" value="Zinc/RING finger domain, C3HC4 (zinc finger)"/>
    <property type="match status" value="1"/>
</dbReference>
<reference evidence="35" key="1">
    <citation type="submission" date="2021-07" db="EMBL/GenBank/DDBJ databases">
        <title>Draft genome of Mortierella alpina, strain LL118, isolated from an aspen leaf litter sample.</title>
        <authorList>
            <person name="Yang S."/>
            <person name="Vinatzer B.A."/>
        </authorList>
    </citation>
    <scope>NUCLEOTIDE SEQUENCE</scope>
    <source>
        <strain evidence="35">LL118</strain>
    </source>
</reference>
<dbReference type="InterPro" id="IPR001093">
    <property type="entry name" value="IMP_DH_GMPRt"/>
</dbReference>
<feature type="repeat" description="WD" evidence="28">
    <location>
        <begin position="1949"/>
        <end position="1981"/>
    </location>
</feature>
<dbReference type="GO" id="GO:0061630">
    <property type="term" value="F:ubiquitin protein ligase activity"/>
    <property type="evidence" value="ECO:0007669"/>
    <property type="project" value="UniProtKB-EC"/>
</dbReference>
<evidence type="ECO:0000256" key="28">
    <source>
        <dbReference type="PROSITE-ProRule" id="PRU00221"/>
    </source>
</evidence>
<accession>A0A9P8A4J3</accession>
<dbReference type="InterPro" id="IPR000644">
    <property type="entry name" value="CBS_dom"/>
</dbReference>
<dbReference type="SUPFAM" id="SSF54928">
    <property type="entry name" value="RNA-binding domain, RBD"/>
    <property type="match status" value="1"/>
</dbReference>
<feature type="region of interest" description="Disordered" evidence="32">
    <location>
        <begin position="1315"/>
        <end position="1419"/>
    </location>
</feature>
<dbReference type="PANTHER" id="PTHR11911:SF111">
    <property type="entry name" value="INOSINE-5'-MONOPHOSPHATE DEHYDROGENASE"/>
    <property type="match status" value="1"/>
</dbReference>
<dbReference type="FunFam" id="3.20.20.70:FF:000007">
    <property type="entry name" value="Chromosome 19 SCAF14664, whole genome shotgun sequence"/>
    <property type="match status" value="1"/>
</dbReference>
<keyword evidence="13 26" id="KW-0332">GMP biosynthesis</keyword>
<organism evidence="35 36">
    <name type="scientific">Mortierella alpina</name>
    <name type="common">Oleaginous fungus</name>
    <name type="synonym">Mortierella renispora</name>
    <dbReference type="NCBI Taxonomy" id="64518"/>
    <lineage>
        <taxon>Eukaryota</taxon>
        <taxon>Fungi</taxon>
        <taxon>Fungi incertae sedis</taxon>
        <taxon>Mucoromycota</taxon>
        <taxon>Mortierellomycotina</taxon>
        <taxon>Mortierellomycetes</taxon>
        <taxon>Mortierellales</taxon>
        <taxon>Mortierellaceae</taxon>
        <taxon>Mortierella</taxon>
    </lineage>
</organism>
<comment type="catalytic activity">
    <reaction evidence="1">
        <text>S-ubiquitinyl-[E2 ubiquitin-conjugating enzyme]-L-cysteine + [acceptor protein]-L-lysine = [E2 ubiquitin-conjugating enzyme]-L-cysteine + N(6)-ubiquitinyl-[acceptor protein]-L-lysine.</text>
        <dbReference type="EC" id="2.3.2.27"/>
    </reaction>
</comment>
<evidence type="ECO:0000256" key="25">
    <source>
        <dbReference type="ARBA" id="ARBA00062187"/>
    </source>
</evidence>
<evidence type="ECO:0000313" key="35">
    <source>
        <dbReference type="EMBL" id="KAG9323824.1"/>
    </source>
</evidence>
<evidence type="ECO:0000256" key="21">
    <source>
        <dbReference type="ARBA" id="ARBA00023187"/>
    </source>
</evidence>
<dbReference type="InterPro" id="IPR029060">
    <property type="entry name" value="PIN-like_dom_sf"/>
</dbReference>
<dbReference type="InterPro" id="IPR012677">
    <property type="entry name" value="Nucleotide-bd_a/b_plait_sf"/>
</dbReference>
<dbReference type="InterPro" id="IPR013785">
    <property type="entry name" value="Aldolase_TIM"/>
</dbReference>
<evidence type="ECO:0000256" key="30">
    <source>
        <dbReference type="RuleBase" id="RU003928"/>
    </source>
</evidence>
<evidence type="ECO:0000256" key="19">
    <source>
        <dbReference type="ARBA" id="ARBA00023122"/>
    </source>
</evidence>
<feature type="repeat" description="WD" evidence="28">
    <location>
        <begin position="1982"/>
        <end position="2023"/>
    </location>
</feature>
<feature type="domain" description="CBS" evidence="34">
    <location>
        <begin position="2230"/>
        <end position="2289"/>
    </location>
</feature>
<dbReference type="Pfam" id="PF08606">
    <property type="entry name" value="Prp19"/>
    <property type="match status" value="1"/>
</dbReference>
<comment type="subcellular location">
    <subcellularLocation>
        <location evidence="4 26">Cytoplasm</location>
    </subcellularLocation>
    <subcellularLocation>
        <location evidence="3">Nucleus</location>
    </subcellularLocation>
</comment>
<dbReference type="EC" id="1.1.1.205" evidence="26 30"/>
<feature type="repeat" description="WD" evidence="28">
    <location>
        <begin position="1844"/>
        <end position="1890"/>
    </location>
</feature>
<dbReference type="GO" id="GO:0006183">
    <property type="term" value="P:GTP biosynthetic process"/>
    <property type="evidence" value="ECO:0007669"/>
    <property type="project" value="TreeGrafter"/>
</dbReference>
<dbReference type="SMART" id="SM01240">
    <property type="entry name" value="IMPDH"/>
    <property type="match status" value="1"/>
</dbReference>
<dbReference type="InterPro" id="IPR015875">
    <property type="entry name" value="IMP_DH/GMP_Rdtase_CS"/>
</dbReference>
<evidence type="ECO:0000256" key="27">
    <source>
        <dbReference type="PROSITE-ProRule" id="PRU00176"/>
    </source>
</evidence>
<dbReference type="Pfam" id="PF07282">
    <property type="entry name" value="Cas12f1-like_TNB"/>
    <property type="match status" value="1"/>
</dbReference>
<feature type="repeat" description="WD" evidence="28">
    <location>
        <begin position="1896"/>
        <end position="1937"/>
    </location>
</feature>
<comment type="subunit">
    <text evidence="25">Homotetramer. Seems to be able to form heterotetramers composed from more than 1 of the 3 IMPDH gene products (IMD2-4).</text>
</comment>
<keyword evidence="17 26" id="KW-0560">Oxidoreductase</keyword>
<dbReference type="PROSITE" id="PS50102">
    <property type="entry name" value="RRM"/>
    <property type="match status" value="1"/>
</dbReference>
<evidence type="ECO:0000256" key="24">
    <source>
        <dbReference type="ARBA" id="ARBA00048028"/>
    </source>
</evidence>
<dbReference type="PROSITE" id="PS50294">
    <property type="entry name" value="WD_REPEATS_REGION"/>
    <property type="match status" value="2"/>
</dbReference>
<dbReference type="GO" id="GO:0003677">
    <property type="term" value="F:DNA binding"/>
    <property type="evidence" value="ECO:0007669"/>
    <property type="project" value="UniProtKB-KW"/>
</dbReference>
<evidence type="ECO:0000256" key="10">
    <source>
        <dbReference type="ARBA" id="ARBA00022723"/>
    </source>
</evidence>
<dbReference type="Gene3D" id="1.25.40.630">
    <property type="match status" value="1"/>
</dbReference>
<dbReference type="CDD" id="cd12398">
    <property type="entry name" value="RRM_CSTF2_RNA15_like"/>
    <property type="match status" value="1"/>
</dbReference>
<feature type="compositionally biased region" description="Low complexity" evidence="32">
    <location>
        <begin position="433"/>
        <end position="447"/>
    </location>
</feature>
<name>A0A9P8A4J3_MORAP</name>
<feature type="compositionally biased region" description="Pro residues" evidence="32">
    <location>
        <begin position="1344"/>
        <end position="1358"/>
    </location>
</feature>
<feature type="binding site" description="in other chain" evidence="26">
    <location>
        <position position="2441"/>
    </location>
    <ligand>
        <name>K(+)</name>
        <dbReference type="ChEBI" id="CHEBI:29103"/>
        <note>ligand shared between two tetrameric partners</note>
    </ligand>
</feature>
<dbReference type="GO" id="GO:0006177">
    <property type="term" value="P:GMP biosynthetic process"/>
    <property type="evidence" value="ECO:0007669"/>
    <property type="project" value="UniProtKB-UniRule"/>
</dbReference>
<dbReference type="GO" id="GO:0005737">
    <property type="term" value="C:cytoplasm"/>
    <property type="evidence" value="ECO:0007669"/>
    <property type="project" value="UniProtKB-SubCell"/>
</dbReference>
<dbReference type="CDD" id="cd04601">
    <property type="entry name" value="CBS_pair_IMPDH"/>
    <property type="match status" value="1"/>
</dbReference>
<evidence type="ECO:0000313" key="36">
    <source>
        <dbReference type="Proteomes" id="UP000717515"/>
    </source>
</evidence>
<dbReference type="Gene3D" id="3.30.70.330">
    <property type="match status" value="1"/>
</dbReference>
<feature type="binding site" description="in other chain" evidence="26">
    <location>
        <position position="2444"/>
    </location>
    <ligand>
        <name>K(+)</name>
        <dbReference type="ChEBI" id="CHEBI:29103"/>
        <note>ligand shared between two tetrameric partners</note>
    </ligand>
</feature>
<evidence type="ECO:0000256" key="31">
    <source>
        <dbReference type="SAM" id="Coils"/>
    </source>
</evidence>
<keyword evidence="21" id="KW-0508">mRNA splicing</keyword>
<evidence type="ECO:0000256" key="9">
    <source>
        <dbReference type="ARBA" id="ARBA00022664"/>
    </source>
</evidence>
<comment type="activity regulation">
    <text evidence="26">Mycophenolic acid (MPA) is a non-competitive inhibitor that prevents formation of the closed enzyme conformation by binding to the same site as the amobile flap. In contrast, mizoribine monophosphate (MZP) is a competitive inhibitor that induces the closed conformation. MPA is a potent inhibitor of mammalian IMPDHs but a poor inhibitor of the bacterial enzymes. MZP is a more potent inhibitor of bacterial IMPDH.</text>
</comment>
<dbReference type="Gene3D" id="3.40.50.1010">
    <property type="entry name" value="5'-nuclease"/>
    <property type="match status" value="1"/>
</dbReference>
<evidence type="ECO:0000256" key="26">
    <source>
        <dbReference type="HAMAP-Rule" id="MF_03156"/>
    </source>
</evidence>
<dbReference type="InterPro" id="IPR038192">
    <property type="entry name" value="CSTF_C_sf"/>
</dbReference>
<keyword evidence="18 26" id="KW-0520">NAD</keyword>
<evidence type="ECO:0000256" key="1">
    <source>
        <dbReference type="ARBA" id="ARBA00000900"/>
    </source>
</evidence>
<dbReference type="InterPro" id="IPR005990">
    <property type="entry name" value="IMP_DH"/>
</dbReference>
<dbReference type="HAMAP" id="MF_01964">
    <property type="entry name" value="IMPDH"/>
    <property type="match status" value="1"/>
</dbReference>
<evidence type="ECO:0000256" key="11">
    <source>
        <dbReference type="ARBA" id="ARBA00022728"/>
    </source>
</evidence>